<dbReference type="PROSITE" id="PS51273">
    <property type="entry name" value="GATASE_TYPE_1"/>
    <property type="match status" value="1"/>
</dbReference>
<dbReference type="SUPFAM" id="SSF52317">
    <property type="entry name" value="Class I glutamine amidotransferase-like"/>
    <property type="match status" value="1"/>
</dbReference>
<organism evidence="2">
    <name type="scientific">viral metagenome</name>
    <dbReference type="NCBI Taxonomy" id="1070528"/>
    <lineage>
        <taxon>unclassified sequences</taxon>
        <taxon>metagenomes</taxon>
        <taxon>organismal metagenomes</taxon>
    </lineage>
</organism>
<reference evidence="2" key="1">
    <citation type="journal article" date="2020" name="Nature">
        <title>Giant virus diversity and host interactions through global metagenomics.</title>
        <authorList>
            <person name="Schulz F."/>
            <person name="Roux S."/>
            <person name="Paez-Espino D."/>
            <person name="Jungbluth S."/>
            <person name="Walsh D.A."/>
            <person name="Denef V.J."/>
            <person name="McMahon K.D."/>
            <person name="Konstantinidis K.T."/>
            <person name="Eloe-Fadrosh E.A."/>
            <person name="Kyrpides N.C."/>
            <person name="Woyke T."/>
        </authorList>
    </citation>
    <scope>NUCLEOTIDE SEQUENCE</scope>
    <source>
        <strain evidence="2">GVMAG-M-3300001351-8</strain>
    </source>
</reference>
<dbReference type="InterPro" id="IPR015527">
    <property type="entry name" value="Pept_C26_g-glut_hydrolase"/>
</dbReference>
<evidence type="ECO:0000259" key="1">
    <source>
        <dbReference type="Pfam" id="PF00117"/>
    </source>
</evidence>
<dbReference type="PANTHER" id="PTHR11315">
    <property type="entry name" value="PROTEASE FAMILY C26 GAMMA-GLUTAMYL HYDROLASE"/>
    <property type="match status" value="1"/>
</dbReference>
<dbReference type="AlphaFoldDB" id="A0A6C0EPF0"/>
<accession>A0A6C0EPF0</accession>
<name>A0A6C0EPF0_9ZZZZ</name>
<evidence type="ECO:0000313" key="2">
    <source>
        <dbReference type="EMBL" id="QHT29195.1"/>
    </source>
</evidence>
<dbReference type="Gene3D" id="3.40.50.880">
    <property type="match status" value="1"/>
</dbReference>
<dbReference type="GO" id="GO:0005773">
    <property type="term" value="C:vacuole"/>
    <property type="evidence" value="ECO:0007669"/>
    <property type="project" value="TreeGrafter"/>
</dbReference>
<dbReference type="InterPro" id="IPR029062">
    <property type="entry name" value="Class_I_gatase-like"/>
</dbReference>
<dbReference type="Pfam" id="PF00117">
    <property type="entry name" value="GATase"/>
    <property type="match status" value="1"/>
</dbReference>
<dbReference type="PANTHER" id="PTHR11315:SF0">
    <property type="entry name" value="FOLATE GAMMA-GLUTAMYL HYDROLASE"/>
    <property type="match status" value="1"/>
</dbReference>
<dbReference type="PROSITE" id="PS51275">
    <property type="entry name" value="PEPTIDASE_C26_GGH"/>
    <property type="match status" value="1"/>
</dbReference>
<protein>
    <recommendedName>
        <fullName evidence="1">Glutamine amidotransferase domain-containing protein</fullName>
    </recommendedName>
</protein>
<sequence length="303" mass="35349">MSTLKVGIITVPLSPGKKYYQVCGDGYIASSHINWLKRSGITIIAIPYDTKRYKWYFNRINGIYLPSGGVFASNSEEYYKCCKKFIQLAIQANNDNDYFPIWGGCMGMQQMMIIADGRDDMNFLDKFDSFNNLMLPLEIEKEGMNSRLIKYIKENNPKKLEDFMKKDITLNNHMMGVSPSKFKKCKQLSLLYRIVSWNYDRNGKKFVSTIEANKYPFYGVQWHPERSKHADIFSQFFACELKKNKHNKKFPLDDKLEYKNVNCMTYSGGIYNKCNFYWHKKTSAHNKNLCNVLNLGKPENNSV</sequence>
<dbReference type="EMBL" id="MN738871">
    <property type="protein sequence ID" value="QHT29195.1"/>
    <property type="molecule type" value="Genomic_DNA"/>
</dbReference>
<dbReference type="InterPro" id="IPR017926">
    <property type="entry name" value="GATASE"/>
</dbReference>
<dbReference type="GO" id="GO:0034722">
    <property type="term" value="F:gamma-glutamyl-peptidase activity"/>
    <property type="evidence" value="ECO:0007669"/>
    <property type="project" value="TreeGrafter"/>
</dbReference>
<feature type="domain" description="Glutamine amidotransferase" evidence="1">
    <location>
        <begin position="33"/>
        <end position="228"/>
    </location>
</feature>
<proteinExistence type="predicted"/>
<dbReference type="GO" id="GO:0046900">
    <property type="term" value="P:tetrahydrofolylpolyglutamate metabolic process"/>
    <property type="evidence" value="ECO:0007669"/>
    <property type="project" value="TreeGrafter"/>
</dbReference>